<proteinExistence type="predicted"/>
<dbReference type="PRINTS" id="PR00604">
    <property type="entry name" value="CYTCHRMECIAB"/>
</dbReference>
<dbReference type="RefSeq" id="WP_209355478.1">
    <property type="nucleotide sequence ID" value="NZ_CP060010.1"/>
</dbReference>
<dbReference type="Gene3D" id="1.10.760.10">
    <property type="entry name" value="Cytochrome c-like domain"/>
    <property type="match status" value="1"/>
</dbReference>
<feature type="signal peptide" evidence="7">
    <location>
        <begin position="1"/>
        <end position="20"/>
    </location>
</feature>
<evidence type="ECO:0000259" key="8">
    <source>
        <dbReference type="PROSITE" id="PS51007"/>
    </source>
</evidence>
<accession>A0A975EN73</accession>
<evidence type="ECO:0000313" key="10">
    <source>
        <dbReference type="Proteomes" id="UP000665026"/>
    </source>
</evidence>
<dbReference type="KEGG" id="cact:HZ995_09765"/>
<gene>
    <name evidence="9" type="ORF">HZ995_09765</name>
</gene>
<organism evidence="9 10">
    <name type="scientific">Cognatishimia activa</name>
    <dbReference type="NCBI Taxonomy" id="1715691"/>
    <lineage>
        <taxon>Bacteria</taxon>
        <taxon>Pseudomonadati</taxon>
        <taxon>Pseudomonadota</taxon>
        <taxon>Alphaproteobacteria</taxon>
        <taxon>Rhodobacterales</taxon>
        <taxon>Paracoccaceae</taxon>
        <taxon>Cognatishimia</taxon>
    </lineage>
</organism>
<dbReference type="Pfam" id="PF00034">
    <property type="entry name" value="Cytochrom_C"/>
    <property type="match status" value="1"/>
</dbReference>
<evidence type="ECO:0000256" key="3">
    <source>
        <dbReference type="ARBA" id="ARBA00022723"/>
    </source>
</evidence>
<dbReference type="EMBL" id="CP060010">
    <property type="protein sequence ID" value="QTN34792.1"/>
    <property type="molecule type" value="Genomic_DNA"/>
</dbReference>
<reference evidence="9" key="1">
    <citation type="submission" date="2020-07" db="EMBL/GenBank/DDBJ databases">
        <title>Genome sequences of bacteria associated with the marine, planktonic diatom Thalassiosira profunda strain ECT2AJA-044.</title>
        <authorList>
            <person name="Gargas C.B."/>
            <person name="Roberts W.R."/>
            <person name="Alverson A.J."/>
        </authorList>
    </citation>
    <scope>NUCLEOTIDE SEQUENCE</scope>
    <source>
        <strain evidence="9">ECT2AJA-044</strain>
    </source>
</reference>
<feature type="chain" id="PRO_5037126331" evidence="7">
    <location>
        <begin position="21"/>
        <end position="120"/>
    </location>
</feature>
<dbReference type="GO" id="GO:0046872">
    <property type="term" value="F:metal ion binding"/>
    <property type="evidence" value="ECO:0007669"/>
    <property type="project" value="UniProtKB-KW"/>
</dbReference>
<evidence type="ECO:0000256" key="2">
    <source>
        <dbReference type="ARBA" id="ARBA00022617"/>
    </source>
</evidence>
<evidence type="ECO:0000256" key="7">
    <source>
        <dbReference type="SAM" id="SignalP"/>
    </source>
</evidence>
<evidence type="ECO:0000256" key="4">
    <source>
        <dbReference type="ARBA" id="ARBA00022982"/>
    </source>
</evidence>
<evidence type="ECO:0000313" key="9">
    <source>
        <dbReference type="EMBL" id="QTN34792.1"/>
    </source>
</evidence>
<keyword evidence="7" id="KW-0732">Signal</keyword>
<dbReference type="SUPFAM" id="SSF46626">
    <property type="entry name" value="Cytochrome c"/>
    <property type="match status" value="1"/>
</dbReference>
<evidence type="ECO:0000256" key="6">
    <source>
        <dbReference type="PROSITE-ProRule" id="PRU00433"/>
    </source>
</evidence>
<keyword evidence="2 6" id="KW-0349">Heme</keyword>
<sequence>MLRFPLIAAAALAVGTMAQAEGDAALGEKVFKKCAACHSADPEKRKPGPHLQAISGRAAGVVEGFRYSSAMADSGLVWDDETLRAFLANPKGVVKRTKMSFPGLKKDEDLDNIVAYLKGL</sequence>
<dbReference type="PROSITE" id="PS51007">
    <property type="entry name" value="CYTC"/>
    <property type="match status" value="1"/>
</dbReference>
<protein>
    <submittedName>
        <fullName evidence="9">Cytochrome c family protein</fullName>
    </submittedName>
</protein>
<dbReference type="InterPro" id="IPR002327">
    <property type="entry name" value="Cyt_c_1A/1B"/>
</dbReference>
<dbReference type="GO" id="GO:0020037">
    <property type="term" value="F:heme binding"/>
    <property type="evidence" value="ECO:0007669"/>
    <property type="project" value="InterPro"/>
</dbReference>
<dbReference type="AlphaFoldDB" id="A0A975EN73"/>
<keyword evidence="4" id="KW-0249">Electron transport</keyword>
<evidence type="ECO:0000256" key="5">
    <source>
        <dbReference type="ARBA" id="ARBA00023004"/>
    </source>
</evidence>
<dbReference type="InterPro" id="IPR009056">
    <property type="entry name" value="Cyt_c-like_dom"/>
</dbReference>
<name>A0A975EN73_9RHOB</name>
<dbReference type="Proteomes" id="UP000665026">
    <property type="component" value="Chromosome"/>
</dbReference>
<keyword evidence="3 6" id="KW-0479">Metal-binding</keyword>
<keyword evidence="1" id="KW-0813">Transport</keyword>
<evidence type="ECO:0000256" key="1">
    <source>
        <dbReference type="ARBA" id="ARBA00022448"/>
    </source>
</evidence>
<keyword evidence="5 6" id="KW-0408">Iron</keyword>
<dbReference type="PANTHER" id="PTHR11961">
    <property type="entry name" value="CYTOCHROME C"/>
    <property type="match status" value="1"/>
</dbReference>
<feature type="domain" description="Cytochrome c" evidence="8">
    <location>
        <begin position="22"/>
        <end position="120"/>
    </location>
</feature>
<dbReference type="InterPro" id="IPR036909">
    <property type="entry name" value="Cyt_c-like_dom_sf"/>
</dbReference>
<dbReference type="GO" id="GO:0009055">
    <property type="term" value="F:electron transfer activity"/>
    <property type="evidence" value="ECO:0007669"/>
    <property type="project" value="InterPro"/>
</dbReference>